<dbReference type="EMBL" id="CAEY01000449">
    <property type="status" value="NOT_ANNOTATED_CDS"/>
    <property type="molecule type" value="Genomic_DNA"/>
</dbReference>
<reference evidence="11" key="1">
    <citation type="submission" date="2011-08" db="EMBL/GenBank/DDBJ databases">
        <authorList>
            <person name="Rombauts S."/>
        </authorList>
    </citation>
    <scope>NUCLEOTIDE SEQUENCE</scope>
    <source>
        <strain evidence="11">London</strain>
    </source>
</reference>
<keyword evidence="4 7" id="KW-0863">Zinc-finger</keyword>
<name>T1JRK2_TETUR</name>
<evidence type="ECO:0000256" key="7">
    <source>
        <dbReference type="PROSITE-ProRule" id="PRU00042"/>
    </source>
</evidence>
<feature type="compositionally biased region" description="Low complexity" evidence="8">
    <location>
        <begin position="103"/>
        <end position="122"/>
    </location>
</feature>
<evidence type="ECO:0000259" key="9">
    <source>
        <dbReference type="PROSITE" id="PS50157"/>
    </source>
</evidence>
<protein>
    <recommendedName>
        <fullName evidence="9">C2H2-type domain-containing protein</fullName>
    </recommendedName>
</protein>
<keyword evidence="11" id="KW-1185">Reference proteome</keyword>
<evidence type="ECO:0000256" key="2">
    <source>
        <dbReference type="ARBA" id="ARBA00022723"/>
    </source>
</evidence>
<dbReference type="GO" id="GO:0010468">
    <property type="term" value="P:regulation of gene expression"/>
    <property type="evidence" value="ECO:0007669"/>
    <property type="project" value="TreeGrafter"/>
</dbReference>
<accession>T1JRK2</accession>
<evidence type="ECO:0000256" key="3">
    <source>
        <dbReference type="ARBA" id="ARBA00022737"/>
    </source>
</evidence>
<comment type="subcellular location">
    <subcellularLocation>
        <location evidence="1">Nucleus</location>
    </subcellularLocation>
</comment>
<organism evidence="10 11">
    <name type="scientific">Tetranychus urticae</name>
    <name type="common">Two-spotted spider mite</name>
    <dbReference type="NCBI Taxonomy" id="32264"/>
    <lineage>
        <taxon>Eukaryota</taxon>
        <taxon>Metazoa</taxon>
        <taxon>Ecdysozoa</taxon>
        <taxon>Arthropoda</taxon>
        <taxon>Chelicerata</taxon>
        <taxon>Arachnida</taxon>
        <taxon>Acari</taxon>
        <taxon>Acariformes</taxon>
        <taxon>Trombidiformes</taxon>
        <taxon>Prostigmata</taxon>
        <taxon>Eleutherengona</taxon>
        <taxon>Raphignathae</taxon>
        <taxon>Tetranychoidea</taxon>
        <taxon>Tetranychidae</taxon>
        <taxon>Tetranychus</taxon>
    </lineage>
</organism>
<keyword evidence="3" id="KW-0677">Repeat</keyword>
<reference evidence="10" key="2">
    <citation type="submission" date="2015-06" db="UniProtKB">
        <authorList>
            <consortium name="EnsemblMetazoa"/>
        </authorList>
    </citation>
    <scope>IDENTIFICATION</scope>
</reference>
<evidence type="ECO:0000313" key="11">
    <source>
        <dbReference type="Proteomes" id="UP000015104"/>
    </source>
</evidence>
<dbReference type="PROSITE" id="PS50157">
    <property type="entry name" value="ZINC_FINGER_C2H2_2"/>
    <property type="match status" value="3"/>
</dbReference>
<evidence type="ECO:0000256" key="5">
    <source>
        <dbReference type="ARBA" id="ARBA00022833"/>
    </source>
</evidence>
<feature type="region of interest" description="Disordered" evidence="8">
    <location>
        <begin position="103"/>
        <end position="130"/>
    </location>
</feature>
<sequence length="276" mass="30888">MFFYHLTEPLPFDEGKSVISYHSRLPFIDSYGTVKSKFVNFDPIKSPVRNENIVPNGFAFTNTASVSDYSIASLLDLKVNNTCSLDEPLNLTNKPVNVTSITTTSSTLSSSPSSSSSVLTPPSARPTTTLKATVSNKISSPDGRHFKCNQCNKLFKRSSTLSTHLLIHSNTRPFPCPFCGKRFHQKSDMKKHTYTHTGEKPHKCAVCGKSFSQSSNLITHTRKHTGYKPFACDYCPKAFQRKVDLRQQSLFILPKIGTDKINENYHNHIKITSSIF</sequence>
<evidence type="ECO:0000256" key="8">
    <source>
        <dbReference type="SAM" id="MobiDB-lite"/>
    </source>
</evidence>
<evidence type="ECO:0000313" key="10">
    <source>
        <dbReference type="EnsemblMetazoa" id="tetur01g07180.1"/>
    </source>
</evidence>
<evidence type="ECO:0000256" key="1">
    <source>
        <dbReference type="ARBA" id="ARBA00004123"/>
    </source>
</evidence>
<feature type="domain" description="C2H2-type" evidence="9">
    <location>
        <begin position="146"/>
        <end position="173"/>
    </location>
</feature>
<dbReference type="SMART" id="SM00355">
    <property type="entry name" value="ZnF_C2H2"/>
    <property type="match status" value="3"/>
</dbReference>
<dbReference type="GO" id="GO:0008270">
    <property type="term" value="F:zinc ion binding"/>
    <property type="evidence" value="ECO:0007669"/>
    <property type="project" value="UniProtKB-KW"/>
</dbReference>
<dbReference type="InterPro" id="IPR013087">
    <property type="entry name" value="Znf_C2H2_type"/>
</dbReference>
<dbReference type="Pfam" id="PF00096">
    <property type="entry name" value="zf-C2H2"/>
    <property type="match status" value="3"/>
</dbReference>
<dbReference type="FunFam" id="3.30.160.60:FF:000345">
    <property type="entry name" value="Zinc finger protein Gfi-1"/>
    <property type="match status" value="1"/>
</dbReference>
<dbReference type="InterPro" id="IPR036236">
    <property type="entry name" value="Znf_C2H2_sf"/>
</dbReference>
<dbReference type="InterPro" id="IPR050331">
    <property type="entry name" value="Zinc_finger"/>
</dbReference>
<dbReference type="FunFam" id="3.30.160.60:FF:000432">
    <property type="entry name" value="zinc finger protein Gfi-1b isoform X1"/>
    <property type="match status" value="1"/>
</dbReference>
<dbReference type="HOGENOM" id="CLU_1009447_0_0_1"/>
<dbReference type="Gene3D" id="3.30.160.60">
    <property type="entry name" value="Classic Zinc Finger"/>
    <property type="match status" value="4"/>
</dbReference>
<keyword evidence="6" id="KW-0539">Nucleus</keyword>
<dbReference type="PANTHER" id="PTHR16515:SF49">
    <property type="entry name" value="GASTRULA ZINC FINGER PROTEIN XLCGF49.1-LIKE-RELATED"/>
    <property type="match status" value="1"/>
</dbReference>
<dbReference type="Proteomes" id="UP000015104">
    <property type="component" value="Unassembled WGS sequence"/>
</dbReference>
<dbReference type="SUPFAM" id="SSF57667">
    <property type="entry name" value="beta-beta-alpha zinc fingers"/>
    <property type="match status" value="2"/>
</dbReference>
<proteinExistence type="predicted"/>
<dbReference type="eggNOG" id="KOG1721">
    <property type="taxonomic scope" value="Eukaryota"/>
</dbReference>
<feature type="domain" description="C2H2-type" evidence="9">
    <location>
        <begin position="202"/>
        <end position="229"/>
    </location>
</feature>
<dbReference type="GO" id="GO:0005634">
    <property type="term" value="C:nucleus"/>
    <property type="evidence" value="ECO:0007669"/>
    <property type="project" value="UniProtKB-SubCell"/>
</dbReference>
<dbReference type="PANTHER" id="PTHR16515">
    <property type="entry name" value="PR DOMAIN ZINC FINGER PROTEIN"/>
    <property type="match status" value="1"/>
</dbReference>
<dbReference type="AlphaFoldDB" id="T1JRK2"/>
<dbReference type="EnsemblMetazoa" id="tetur01g07180.1">
    <property type="protein sequence ID" value="tetur01g07180.1"/>
    <property type="gene ID" value="tetur01g07180"/>
</dbReference>
<feature type="domain" description="C2H2-type" evidence="9">
    <location>
        <begin position="174"/>
        <end position="201"/>
    </location>
</feature>
<evidence type="ECO:0000256" key="6">
    <source>
        <dbReference type="ARBA" id="ARBA00023242"/>
    </source>
</evidence>
<keyword evidence="2" id="KW-0479">Metal-binding</keyword>
<dbReference type="PROSITE" id="PS00028">
    <property type="entry name" value="ZINC_FINGER_C2H2_1"/>
    <property type="match status" value="3"/>
</dbReference>
<evidence type="ECO:0000256" key="4">
    <source>
        <dbReference type="ARBA" id="ARBA00022771"/>
    </source>
</evidence>
<keyword evidence="5" id="KW-0862">Zinc</keyword>